<dbReference type="EMBL" id="LXQA010011877">
    <property type="protein sequence ID" value="MCH87277.1"/>
    <property type="molecule type" value="Genomic_DNA"/>
</dbReference>
<protein>
    <submittedName>
        <fullName evidence="1">Uncharacterized protein</fullName>
    </submittedName>
</protein>
<keyword evidence="2" id="KW-1185">Reference proteome</keyword>
<dbReference type="PANTHER" id="PTHR37204">
    <property type="entry name" value="TRANSMEMBRANE PROTEIN"/>
    <property type="match status" value="1"/>
</dbReference>
<evidence type="ECO:0000313" key="2">
    <source>
        <dbReference type="Proteomes" id="UP000265520"/>
    </source>
</evidence>
<dbReference type="Proteomes" id="UP000265520">
    <property type="component" value="Unassembled WGS sequence"/>
</dbReference>
<proteinExistence type="predicted"/>
<dbReference type="AlphaFoldDB" id="A0A392MIF9"/>
<organism evidence="1 2">
    <name type="scientific">Trifolium medium</name>
    <dbReference type="NCBI Taxonomy" id="97028"/>
    <lineage>
        <taxon>Eukaryota</taxon>
        <taxon>Viridiplantae</taxon>
        <taxon>Streptophyta</taxon>
        <taxon>Embryophyta</taxon>
        <taxon>Tracheophyta</taxon>
        <taxon>Spermatophyta</taxon>
        <taxon>Magnoliopsida</taxon>
        <taxon>eudicotyledons</taxon>
        <taxon>Gunneridae</taxon>
        <taxon>Pentapetalae</taxon>
        <taxon>rosids</taxon>
        <taxon>fabids</taxon>
        <taxon>Fabales</taxon>
        <taxon>Fabaceae</taxon>
        <taxon>Papilionoideae</taxon>
        <taxon>50 kb inversion clade</taxon>
        <taxon>NPAAA clade</taxon>
        <taxon>Hologalegina</taxon>
        <taxon>IRL clade</taxon>
        <taxon>Trifolieae</taxon>
        <taxon>Trifolium</taxon>
    </lineage>
</organism>
<sequence length="81" mass="8960">MYHFSMFHASHHIVPVPATKEEIEAEASSVETVAARLCPLNIVLDRVVLTSTGVLLGCWQVIFHNLNTSPLILQTCIIDMS</sequence>
<accession>A0A392MIF9</accession>
<name>A0A392MIF9_9FABA</name>
<dbReference type="PANTHER" id="PTHR37204:SF1">
    <property type="entry name" value="TRANSMEMBRANE PROTEIN"/>
    <property type="match status" value="1"/>
</dbReference>
<reference evidence="1 2" key="1">
    <citation type="journal article" date="2018" name="Front. Plant Sci.">
        <title>Red Clover (Trifolium pratense) and Zigzag Clover (T. medium) - A Picture of Genomic Similarities and Differences.</title>
        <authorList>
            <person name="Dluhosova J."/>
            <person name="Istvanek J."/>
            <person name="Nedelnik J."/>
            <person name="Repkova J."/>
        </authorList>
    </citation>
    <scope>NUCLEOTIDE SEQUENCE [LARGE SCALE GENOMIC DNA]</scope>
    <source>
        <strain evidence="2">cv. 10/8</strain>
        <tissue evidence="1">Leaf</tissue>
    </source>
</reference>
<evidence type="ECO:0000313" key="1">
    <source>
        <dbReference type="EMBL" id="MCH87277.1"/>
    </source>
</evidence>
<gene>
    <name evidence="1" type="ORF">A2U01_0008143</name>
</gene>
<comment type="caution">
    <text evidence="1">The sequence shown here is derived from an EMBL/GenBank/DDBJ whole genome shotgun (WGS) entry which is preliminary data.</text>
</comment>